<comment type="caution">
    <text evidence="1">The sequence shown here is derived from an EMBL/GenBank/DDBJ whole genome shotgun (WGS) entry which is preliminary data.</text>
</comment>
<accession>A0AAE1DPS1</accession>
<organism evidence="1 2">
    <name type="scientific">Elysia crispata</name>
    <name type="common">lettuce slug</name>
    <dbReference type="NCBI Taxonomy" id="231223"/>
    <lineage>
        <taxon>Eukaryota</taxon>
        <taxon>Metazoa</taxon>
        <taxon>Spiralia</taxon>
        <taxon>Lophotrochozoa</taxon>
        <taxon>Mollusca</taxon>
        <taxon>Gastropoda</taxon>
        <taxon>Heterobranchia</taxon>
        <taxon>Euthyneura</taxon>
        <taxon>Panpulmonata</taxon>
        <taxon>Sacoglossa</taxon>
        <taxon>Placobranchoidea</taxon>
        <taxon>Plakobranchidae</taxon>
        <taxon>Elysia</taxon>
    </lineage>
</organism>
<evidence type="ECO:0000313" key="1">
    <source>
        <dbReference type="EMBL" id="KAK3777765.1"/>
    </source>
</evidence>
<gene>
    <name evidence="1" type="ORF">RRG08_038016</name>
</gene>
<protein>
    <submittedName>
        <fullName evidence="1">Uncharacterized protein</fullName>
    </submittedName>
</protein>
<sequence length="103" mass="11339">MINKNSKNPLSLMAANSVVKIYVYKYRINLGQCPVATDNHLPESVADDALSTGNQRERPTGLAAARELMHVLPLLRRKMLSKGKLIYPHLTGISPACCLNAHD</sequence>
<dbReference type="AlphaFoldDB" id="A0AAE1DPS1"/>
<proteinExistence type="predicted"/>
<dbReference type="EMBL" id="JAWDGP010003058">
    <property type="protein sequence ID" value="KAK3777765.1"/>
    <property type="molecule type" value="Genomic_DNA"/>
</dbReference>
<evidence type="ECO:0000313" key="2">
    <source>
        <dbReference type="Proteomes" id="UP001283361"/>
    </source>
</evidence>
<keyword evidence="2" id="KW-1185">Reference proteome</keyword>
<name>A0AAE1DPS1_9GAST</name>
<reference evidence="1" key="1">
    <citation type="journal article" date="2023" name="G3 (Bethesda)">
        <title>A reference genome for the long-term kleptoplast-retaining sea slug Elysia crispata morphotype clarki.</title>
        <authorList>
            <person name="Eastman K.E."/>
            <person name="Pendleton A.L."/>
            <person name="Shaikh M.A."/>
            <person name="Suttiyut T."/>
            <person name="Ogas R."/>
            <person name="Tomko P."/>
            <person name="Gavelis G."/>
            <person name="Widhalm J.R."/>
            <person name="Wisecaver J.H."/>
        </authorList>
    </citation>
    <scope>NUCLEOTIDE SEQUENCE</scope>
    <source>
        <strain evidence="1">ECLA1</strain>
    </source>
</reference>
<dbReference type="Proteomes" id="UP001283361">
    <property type="component" value="Unassembled WGS sequence"/>
</dbReference>